<dbReference type="Gene3D" id="3.40.50.2300">
    <property type="match status" value="2"/>
</dbReference>
<dbReference type="CDD" id="cd01392">
    <property type="entry name" value="HTH_LacI"/>
    <property type="match status" value="1"/>
</dbReference>
<dbReference type="SMART" id="SM00354">
    <property type="entry name" value="HTH_LACI"/>
    <property type="match status" value="1"/>
</dbReference>
<dbReference type="Pfam" id="PF13377">
    <property type="entry name" value="Peripla_BP_3"/>
    <property type="match status" value="1"/>
</dbReference>
<dbReference type="InterPro" id="IPR010982">
    <property type="entry name" value="Lambda_DNA-bd_dom_sf"/>
</dbReference>
<name>A0A1G7T955_9BACL</name>
<dbReference type="Proteomes" id="UP000198972">
    <property type="component" value="Unassembled WGS sequence"/>
</dbReference>
<dbReference type="GO" id="GO:0003700">
    <property type="term" value="F:DNA-binding transcription factor activity"/>
    <property type="evidence" value="ECO:0007669"/>
    <property type="project" value="TreeGrafter"/>
</dbReference>
<dbReference type="Gene3D" id="1.10.260.40">
    <property type="entry name" value="lambda repressor-like DNA-binding domains"/>
    <property type="match status" value="1"/>
</dbReference>
<evidence type="ECO:0000259" key="4">
    <source>
        <dbReference type="PROSITE" id="PS50932"/>
    </source>
</evidence>
<dbReference type="STRING" id="670482.SAMN04488542_13516"/>
<dbReference type="InterPro" id="IPR000843">
    <property type="entry name" value="HTH_LacI"/>
</dbReference>
<dbReference type="PROSITE" id="PS50932">
    <property type="entry name" value="HTH_LACI_2"/>
    <property type="match status" value="1"/>
</dbReference>
<dbReference type="GO" id="GO:0000976">
    <property type="term" value="F:transcription cis-regulatory region binding"/>
    <property type="evidence" value="ECO:0007669"/>
    <property type="project" value="TreeGrafter"/>
</dbReference>
<keyword evidence="1" id="KW-0805">Transcription regulation</keyword>
<dbReference type="Pfam" id="PF00356">
    <property type="entry name" value="LacI"/>
    <property type="match status" value="1"/>
</dbReference>
<keyword evidence="6" id="KW-1185">Reference proteome</keyword>
<dbReference type="PANTHER" id="PTHR30146">
    <property type="entry name" value="LACI-RELATED TRANSCRIPTIONAL REPRESSOR"/>
    <property type="match status" value="1"/>
</dbReference>
<evidence type="ECO:0000313" key="6">
    <source>
        <dbReference type="Proteomes" id="UP000198972"/>
    </source>
</evidence>
<evidence type="ECO:0000256" key="2">
    <source>
        <dbReference type="ARBA" id="ARBA00023125"/>
    </source>
</evidence>
<dbReference type="SUPFAM" id="SSF47413">
    <property type="entry name" value="lambda repressor-like DNA-binding domains"/>
    <property type="match status" value="1"/>
</dbReference>
<keyword evidence="3" id="KW-0804">Transcription</keyword>
<dbReference type="SUPFAM" id="SSF53822">
    <property type="entry name" value="Periplasmic binding protein-like I"/>
    <property type="match status" value="1"/>
</dbReference>
<evidence type="ECO:0000256" key="3">
    <source>
        <dbReference type="ARBA" id="ARBA00023163"/>
    </source>
</evidence>
<dbReference type="InterPro" id="IPR028082">
    <property type="entry name" value="Peripla_BP_I"/>
</dbReference>
<accession>A0A1G7T955</accession>
<reference evidence="5 6" key="1">
    <citation type="submission" date="2016-10" db="EMBL/GenBank/DDBJ databases">
        <authorList>
            <person name="de Groot N.N."/>
        </authorList>
    </citation>
    <scope>NUCLEOTIDE SEQUENCE [LARGE SCALE GENOMIC DNA]</scope>
    <source>
        <strain evidence="5 6">DSM 28129</strain>
    </source>
</reference>
<organism evidence="5 6">
    <name type="scientific">Fontibacillus panacisegetis</name>
    <dbReference type="NCBI Taxonomy" id="670482"/>
    <lineage>
        <taxon>Bacteria</taxon>
        <taxon>Bacillati</taxon>
        <taxon>Bacillota</taxon>
        <taxon>Bacilli</taxon>
        <taxon>Bacillales</taxon>
        <taxon>Paenibacillaceae</taxon>
        <taxon>Fontibacillus</taxon>
    </lineage>
</organism>
<evidence type="ECO:0000313" key="5">
    <source>
        <dbReference type="EMBL" id="SDG31574.1"/>
    </source>
</evidence>
<feature type="domain" description="HTH lacI-type" evidence="4">
    <location>
        <begin position="4"/>
        <end position="58"/>
    </location>
</feature>
<keyword evidence="2 5" id="KW-0238">DNA-binding</keyword>
<evidence type="ECO:0000256" key="1">
    <source>
        <dbReference type="ARBA" id="ARBA00023015"/>
    </source>
</evidence>
<dbReference type="InterPro" id="IPR046335">
    <property type="entry name" value="LacI/GalR-like_sensor"/>
</dbReference>
<dbReference type="RefSeq" id="WP_091235469.1">
    <property type="nucleotide sequence ID" value="NZ_FNBG01000035.1"/>
</dbReference>
<proteinExistence type="predicted"/>
<protein>
    <submittedName>
        <fullName evidence="5">DNA-binding transcriptional regulator, LacI/PurR family</fullName>
    </submittedName>
</protein>
<gene>
    <name evidence="5" type="ORF">SAMN04488542_13516</name>
</gene>
<dbReference type="AlphaFoldDB" id="A0A1G7T955"/>
<dbReference type="CDD" id="cd06267">
    <property type="entry name" value="PBP1_LacI_sugar_binding-like"/>
    <property type="match status" value="1"/>
</dbReference>
<dbReference type="PANTHER" id="PTHR30146:SF109">
    <property type="entry name" value="HTH-TYPE TRANSCRIPTIONAL REGULATOR GALS"/>
    <property type="match status" value="1"/>
</dbReference>
<sequence length="336" mass="38055">MSKITIQQIADLAGVNKATVSRVINRSANISEKTREKVEAIMKEHNYVPNSIARGLAFNKTFTVGFYSDYTDKRAYANPFFYKVLQGIEEIVYNNDHMFLMMSDHVNKKSSSTFENVVSQHRVDGLIIPNTLLTEQNYDLLIKHNMPYVVTGENMLPKEGVPWVDIDNVQAGQVLTEHLIELGCRNIMIYAGGEAVARDKFLADRLKGYTETMKRNQLDISVIEHADVLKTLNLAKKSGKSERTGITGTRPDALICCTHEQLFEILDWERGNPMLSELALATFDNFPMSKYMTHPVHFVDIDLEMMGKQAAQMLFSLMNKETDVPKSISIHTRIGN</sequence>
<dbReference type="EMBL" id="FNBG01000035">
    <property type="protein sequence ID" value="SDG31574.1"/>
    <property type="molecule type" value="Genomic_DNA"/>
</dbReference>
<dbReference type="OrthoDB" id="9788209at2"/>